<evidence type="ECO:0000313" key="4">
    <source>
        <dbReference type="Proteomes" id="UP000614424"/>
    </source>
</evidence>
<keyword evidence="1" id="KW-0812">Transmembrane</keyword>
<proteinExistence type="predicted"/>
<feature type="transmembrane region" description="Helical" evidence="1">
    <location>
        <begin position="6"/>
        <end position="24"/>
    </location>
</feature>
<dbReference type="Gene3D" id="3.30.70.1450">
    <property type="entry name" value="Regulator of K+ conductance, C-terminal domain"/>
    <property type="match status" value="1"/>
</dbReference>
<dbReference type="AlphaFoldDB" id="A0A8J6NCE0"/>
<reference evidence="3 4" key="1">
    <citation type="submission" date="2020-08" db="EMBL/GenBank/DDBJ databases">
        <title>Bridging the membrane lipid divide: bacteria of the FCB group superphylum have the potential to synthesize archaeal ether lipids.</title>
        <authorList>
            <person name="Villanueva L."/>
            <person name="Von Meijenfeldt F.A.B."/>
            <person name="Westbye A.B."/>
            <person name="Yadav S."/>
            <person name="Hopmans E.C."/>
            <person name="Dutilh B.E."/>
            <person name="Sinninghe Damste J.S."/>
        </authorList>
    </citation>
    <scope>NUCLEOTIDE SEQUENCE [LARGE SCALE GENOMIC DNA]</scope>
    <source>
        <strain evidence="3">NIOZ-UU47</strain>
    </source>
</reference>
<accession>A0A8J6NCE0</accession>
<dbReference type="Proteomes" id="UP000614424">
    <property type="component" value="Unassembled WGS sequence"/>
</dbReference>
<evidence type="ECO:0000313" key="3">
    <source>
        <dbReference type="EMBL" id="MBC8318161.1"/>
    </source>
</evidence>
<keyword evidence="1" id="KW-1133">Transmembrane helix</keyword>
<comment type="caution">
    <text evidence="3">The sequence shown here is derived from an EMBL/GenBank/DDBJ whole genome shotgun (WGS) entry which is preliminary data.</text>
</comment>
<dbReference type="InterPro" id="IPR006037">
    <property type="entry name" value="RCK_C"/>
</dbReference>
<dbReference type="PROSITE" id="PS51202">
    <property type="entry name" value="RCK_C"/>
    <property type="match status" value="1"/>
</dbReference>
<dbReference type="InterPro" id="IPR036721">
    <property type="entry name" value="RCK_C_sf"/>
</dbReference>
<feature type="domain" description="RCK C-terminal" evidence="2">
    <location>
        <begin position="111"/>
        <end position="195"/>
    </location>
</feature>
<gene>
    <name evidence="3" type="ORF">H8E41_09660</name>
</gene>
<keyword evidence="1" id="KW-0472">Membrane</keyword>
<protein>
    <submittedName>
        <fullName evidence="3">TrkA C-terminal domain-containing protein</fullName>
    </submittedName>
</protein>
<feature type="transmembrane region" description="Helical" evidence="1">
    <location>
        <begin position="59"/>
        <end position="77"/>
    </location>
</feature>
<dbReference type="SUPFAM" id="SSF116726">
    <property type="entry name" value="TrkA C-terminal domain-like"/>
    <property type="match status" value="1"/>
</dbReference>
<evidence type="ECO:0000259" key="2">
    <source>
        <dbReference type="PROSITE" id="PS51202"/>
    </source>
</evidence>
<dbReference type="GO" id="GO:0006813">
    <property type="term" value="P:potassium ion transport"/>
    <property type="evidence" value="ECO:0007669"/>
    <property type="project" value="InterPro"/>
</dbReference>
<dbReference type="Pfam" id="PF02080">
    <property type="entry name" value="TrkA_C"/>
    <property type="match status" value="1"/>
</dbReference>
<sequence>MHEIGLVVIMTQAVFANITVFKQVEGRFLTLINTLVSVGVITTLAAFYFSIAASYMPSGTPFAAFIVVSAGSLLFLWQRIKLLDNRIETLFLESFEEQLNKEEIERRHKMNEIARQYPWPVEISELEILSGSESCGKKIRALQIRSLTGATIIGVSRQDYVQYNPGIDTMIFPNDHLFLFGKEDQIKAARSLLTREKTESDDDVNRGKIKIDTLYIGLDSELNHKSLIASGNDTVSRFSAFSVVRSRLPRHLRISSLSQETFFMS</sequence>
<feature type="transmembrane region" description="Helical" evidence="1">
    <location>
        <begin position="31"/>
        <end position="53"/>
    </location>
</feature>
<name>A0A8J6NCE0_9BACT</name>
<dbReference type="GO" id="GO:0008324">
    <property type="term" value="F:monoatomic cation transmembrane transporter activity"/>
    <property type="evidence" value="ECO:0007669"/>
    <property type="project" value="InterPro"/>
</dbReference>
<organism evidence="3 4">
    <name type="scientific">Candidatus Desulfobia pelagia</name>
    <dbReference type="NCBI Taxonomy" id="2841692"/>
    <lineage>
        <taxon>Bacteria</taxon>
        <taxon>Pseudomonadati</taxon>
        <taxon>Thermodesulfobacteriota</taxon>
        <taxon>Desulfobulbia</taxon>
        <taxon>Desulfobulbales</taxon>
        <taxon>Desulfobulbaceae</taxon>
        <taxon>Candidatus Desulfobia</taxon>
    </lineage>
</organism>
<evidence type="ECO:0000256" key="1">
    <source>
        <dbReference type="SAM" id="Phobius"/>
    </source>
</evidence>
<dbReference type="EMBL" id="JACNJZ010000135">
    <property type="protein sequence ID" value="MBC8318161.1"/>
    <property type="molecule type" value="Genomic_DNA"/>
</dbReference>